<dbReference type="Pfam" id="PF00581">
    <property type="entry name" value="Rhodanese"/>
    <property type="match status" value="1"/>
</dbReference>
<gene>
    <name evidence="2" type="ORF">BF93_12460</name>
</gene>
<proteinExistence type="predicted"/>
<dbReference type="GO" id="GO:0016740">
    <property type="term" value="F:transferase activity"/>
    <property type="evidence" value="ECO:0007669"/>
    <property type="project" value="UniProtKB-KW"/>
</dbReference>
<evidence type="ECO:0000313" key="3">
    <source>
        <dbReference type="Proteomes" id="UP000023067"/>
    </source>
</evidence>
<reference evidence="2 3" key="1">
    <citation type="submission" date="2014-02" db="EMBL/GenBank/DDBJ databases">
        <title>Genome sequence of Brachybacterium phenoliresistens strain W13A50.</title>
        <authorList>
            <person name="Wang X."/>
        </authorList>
    </citation>
    <scope>NUCLEOTIDE SEQUENCE [LARGE SCALE GENOMIC DNA]</scope>
    <source>
        <strain evidence="2 3">W13A50</strain>
    </source>
</reference>
<organism evidence="2 3">
    <name type="scientific">Brachybacterium phenoliresistens</name>
    <dbReference type="NCBI Taxonomy" id="396014"/>
    <lineage>
        <taxon>Bacteria</taxon>
        <taxon>Bacillati</taxon>
        <taxon>Actinomycetota</taxon>
        <taxon>Actinomycetes</taxon>
        <taxon>Micrococcales</taxon>
        <taxon>Dermabacteraceae</taxon>
        <taxon>Brachybacterium</taxon>
    </lineage>
</organism>
<keyword evidence="2" id="KW-0808">Transferase</keyword>
<feature type="domain" description="Rhodanese" evidence="1">
    <location>
        <begin position="31"/>
        <end position="123"/>
    </location>
</feature>
<dbReference type="EMBL" id="JDYK01000003">
    <property type="protein sequence ID" value="EWS82401.1"/>
    <property type="molecule type" value="Genomic_DNA"/>
</dbReference>
<accession>Z9JX73</accession>
<dbReference type="Gene3D" id="3.40.250.10">
    <property type="entry name" value="Rhodanese-like domain"/>
    <property type="match status" value="1"/>
</dbReference>
<keyword evidence="3" id="KW-1185">Reference proteome</keyword>
<dbReference type="PATRIC" id="fig|396014.3.peg.1000"/>
<sequence>MSERARSAAAHFAAKLEHETDPSDLAAARASATPPIIVDTRAQAAWDQGHIPGALHIPGPELASRAQHELPDRDAPVVVYCWGPGCNGSTRAALTLSRLGYTGVRELIGGFEYWAREGLAIRTAQGRTRHPVDPLTAPIGL</sequence>
<dbReference type="Proteomes" id="UP000023067">
    <property type="component" value="Unassembled WGS sequence"/>
</dbReference>
<dbReference type="HOGENOM" id="CLU_089574_4_0_11"/>
<dbReference type="InterPro" id="IPR050229">
    <property type="entry name" value="GlpE_sulfurtransferase"/>
</dbReference>
<dbReference type="PANTHER" id="PTHR43031:SF1">
    <property type="entry name" value="PYRIDINE NUCLEOTIDE-DISULPHIDE OXIDOREDUCTASE"/>
    <property type="match status" value="1"/>
</dbReference>
<protein>
    <submittedName>
        <fullName evidence="2">Sulfurtransferase</fullName>
    </submittedName>
</protein>
<dbReference type="STRING" id="396014.BF93_12460"/>
<dbReference type="eggNOG" id="COG0607">
    <property type="taxonomic scope" value="Bacteria"/>
</dbReference>
<dbReference type="InterPro" id="IPR001763">
    <property type="entry name" value="Rhodanese-like_dom"/>
</dbReference>
<name>Z9JX73_9MICO</name>
<dbReference type="SMART" id="SM00450">
    <property type="entry name" value="RHOD"/>
    <property type="match status" value="1"/>
</dbReference>
<dbReference type="PANTHER" id="PTHR43031">
    <property type="entry name" value="FAD-DEPENDENT OXIDOREDUCTASE"/>
    <property type="match status" value="1"/>
</dbReference>
<comment type="caution">
    <text evidence="2">The sequence shown here is derived from an EMBL/GenBank/DDBJ whole genome shotgun (WGS) entry which is preliminary data.</text>
</comment>
<evidence type="ECO:0000259" key="1">
    <source>
        <dbReference type="PROSITE" id="PS50206"/>
    </source>
</evidence>
<dbReference type="SUPFAM" id="SSF52821">
    <property type="entry name" value="Rhodanese/Cell cycle control phosphatase"/>
    <property type="match status" value="1"/>
</dbReference>
<dbReference type="AlphaFoldDB" id="Z9JX73"/>
<dbReference type="PROSITE" id="PS50206">
    <property type="entry name" value="RHODANESE_3"/>
    <property type="match status" value="1"/>
</dbReference>
<dbReference type="InterPro" id="IPR036873">
    <property type="entry name" value="Rhodanese-like_dom_sf"/>
</dbReference>
<evidence type="ECO:0000313" key="2">
    <source>
        <dbReference type="EMBL" id="EWS82401.1"/>
    </source>
</evidence>